<dbReference type="EMBL" id="LAZR01028284">
    <property type="protein sequence ID" value="KKL63085.1"/>
    <property type="molecule type" value="Genomic_DNA"/>
</dbReference>
<proteinExistence type="predicted"/>
<dbReference type="AlphaFoldDB" id="A0A0F9G0G5"/>
<feature type="non-terminal residue" evidence="1">
    <location>
        <position position="1"/>
    </location>
</feature>
<accession>A0A0F9G0G5</accession>
<evidence type="ECO:0000313" key="1">
    <source>
        <dbReference type="EMBL" id="KKL63085.1"/>
    </source>
</evidence>
<dbReference type="CDD" id="cd00043">
    <property type="entry name" value="CYCLIN_SF"/>
    <property type="match status" value="1"/>
</dbReference>
<name>A0A0F9G0G5_9ZZZZ</name>
<sequence>LRANLYKSTELNMNEKSKLIKIIQKRDISEEDREVIKSLLGRLSKNELITLLKNGFLNSEDFKYMDEDPPLMTGEIIDISKRRASDTPFTINIKELQGFLKYYIENYNNIYSKRFKNLDFNRNKIVTHQVYIELARKIIQNGQIPCIVYEICDNKKGWIRIGWSSHSPDERMKWYLIKSFSPNLPPNMANIYYEMAKSGSKRQAQARFDMRVRYVFPTKGEALIMEEFLTIFRNRANNPNGYDLTINNEYNKIVGDLFKRGIGGSFPLGSLNSKWRDVPPIPLADAVLHGSEMNELETLFVVSSRTIRRRFRAYGYGVKGTYDLKDARAFLLKSIIIKGFKMGLDQEEFFKYCENEGIEIFNQFNFIKNKSNDRGAFFRRMIDQIWGTSKHKEARYSVIADFIISVINRIDINPSEAETELSKIITFKYEGEMSVICRSEFGMDFRRKRDEIFKLKVESLALKYNLEPNIQLKIAIGLGLCREDDPISIKDKKSHWVAQYTVRNYGIRPTQLPYHLDSKIPKYKSLKQQIIEFMVNNPIARPLEVLKHFEGKNIQTIGGVVKNWKKNNKGLILGFSITLVAKYIKYKNLGRQVEILATKLFHDYISIESPALNMEWKGIIAGCIYLACRMSKVRIS</sequence>
<gene>
    <name evidence="1" type="ORF">LCGC14_2178630</name>
</gene>
<feature type="non-terminal residue" evidence="1">
    <location>
        <position position="636"/>
    </location>
</feature>
<organism evidence="1">
    <name type="scientific">marine sediment metagenome</name>
    <dbReference type="NCBI Taxonomy" id="412755"/>
    <lineage>
        <taxon>unclassified sequences</taxon>
        <taxon>metagenomes</taxon>
        <taxon>ecological metagenomes</taxon>
    </lineage>
</organism>
<reference evidence="1" key="1">
    <citation type="journal article" date="2015" name="Nature">
        <title>Complex archaea that bridge the gap between prokaryotes and eukaryotes.</title>
        <authorList>
            <person name="Spang A."/>
            <person name="Saw J.H."/>
            <person name="Jorgensen S.L."/>
            <person name="Zaremba-Niedzwiedzka K."/>
            <person name="Martijn J."/>
            <person name="Lind A.E."/>
            <person name="van Eijk R."/>
            <person name="Schleper C."/>
            <person name="Guy L."/>
            <person name="Ettema T.J."/>
        </authorList>
    </citation>
    <scope>NUCLEOTIDE SEQUENCE</scope>
</reference>
<protein>
    <submittedName>
        <fullName evidence="1">Uncharacterized protein</fullName>
    </submittedName>
</protein>
<comment type="caution">
    <text evidence="1">The sequence shown here is derived from an EMBL/GenBank/DDBJ whole genome shotgun (WGS) entry which is preliminary data.</text>
</comment>